<dbReference type="PROSITE" id="PS50835">
    <property type="entry name" value="IG_LIKE"/>
    <property type="match status" value="1"/>
</dbReference>
<feature type="region of interest" description="Disordered" evidence="1">
    <location>
        <begin position="657"/>
        <end position="701"/>
    </location>
</feature>
<dbReference type="InterPro" id="IPR007110">
    <property type="entry name" value="Ig-like_dom"/>
</dbReference>
<feature type="compositionally biased region" description="Pro residues" evidence="1">
    <location>
        <begin position="678"/>
        <end position="694"/>
    </location>
</feature>
<dbReference type="RefSeq" id="WP_126556791.1">
    <property type="nucleotide sequence ID" value="NZ_BIFS01000002.1"/>
</dbReference>
<dbReference type="Gene3D" id="2.60.40.1180">
    <property type="entry name" value="Golgi alpha-mannosidase II"/>
    <property type="match status" value="1"/>
</dbReference>
<evidence type="ECO:0000259" key="2">
    <source>
        <dbReference type="PROSITE" id="PS50835"/>
    </source>
</evidence>
<dbReference type="Gene3D" id="2.60.120.200">
    <property type="match status" value="1"/>
</dbReference>
<organism evidence="3 4">
    <name type="scientific">Dictyobacter kobayashii</name>
    <dbReference type="NCBI Taxonomy" id="2014872"/>
    <lineage>
        <taxon>Bacteria</taxon>
        <taxon>Bacillati</taxon>
        <taxon>Chloroflexota</taxon>
        <taxon>Ktedonobacteria</taxon>
        <taxon>Ktedonobacterales</taxon>
        <taxon>Dictyobacteraceae</taxon>
        <taxon>Dictyobacter</taxon>
    </lineage>
</organism>
<dbReference type="Pfam" id="PF17189">
    <property type="entry name" value="Glyco_hydro_30C"/>
    <property type="match status" value="1"/>
</dbReference>
<dbReference type="InterPro" id="IPR033452">
    <property type="entry name" value="GH30_C"/>
</dbReference>
<evidence type="ECO:0000313" key="4">
    <source>
        <dbReference type="Proteomes" id="UP000287188"/>
    </source>
</evidence>
<gene>
    <name evidence="3" type="ORF">KDK_71390</name>
</gene>
<reference evidence="4" key="1">
    <citation type="submission" date="2018-12" db="EMBL/GenBank/DDBJ databases">
        <title>Tengunoibacter tsumagoiensis gen. nov., sp. nov., Dictyobacter kobayashii sp. nov., D. alpinus sp. nov., and D. joshuensis sp. nov. and description of Dictyobacteraceae fam. nov. within the order Ktedonobacterales isolated from Tengu-no-mugimeshi.</title>
        <authorList>
            <person name="Wang C.M."/>
            <person name="Zheng Y."/>
            <person name="Sakai Y."/>
            <person name="Toyoda A."/>
            <person name="Minakuchi Y."/>
            <person name="Abe K."/>
            <person name="Yokota A."/>
            <person name="Yabe S."/>
        </authorList>
    </citation>
    <scope>NUCLEOTIDE SEQUENCE [LARGE SCALE GENOMIC DNA]</scope>
    <source>
        <strain evidence="4">Uno11</strain>
    </source>
</reference>
<evidence type="ECO:0000256" key="1">
    <source>
        <dbReference type="SAM" id="MobiDB-lite"/>
    </source>
</evidence>
<dbReference type="Gene3D" id="2.60.40.1190">
    <property type="match status" value="1"/>
</dbReference>
<dbReference type="Proteomes" id="UP000287188">
    <property type="component" value="Unassembled WGS sequence"/>
</dbReference>
<dbReference type="SUPFAM" id="SSF49344">
    <property type="entry name" value="CBD9-like"/>
    <property type="match status" value="1"/>
</dbReference>
<dbReference type="InterPro" id="IPR039743">
    <property type="entry name" value="6GAL/EXGAL"/>
</dbReference>
<feature type="domain" description="Ig-like" evidence="2">
    <location>
        <begin position="396"/>
        <end position="476"/>
    </location>
</feature>
<dbReference type="GO" id="GO:0030246">
    <property type="term" value="F:carbohydrate binding"/>
    <property type="evidence" value="ECO:0007669"/>
    <property type="project" value="InterPro"/>
</dbReference>
<keyword evidence="4" id="KW-1185">Reference proteome</keyword>
<dbReference type="SUPFAM" id="SSF48726">
    <property type="entry name" value="Immunoglobulin"/>
    <property type="match status" value="1"/>
</dbReference>
<dbReference type="EMBL" id="BIFS01000002">
    <property type="protein sequence ID" value="GCE23339.1"/>
    <property type="molecule type" value="Genomic_DNA"/>
</dbReference>
<dbReference type="PANTHER" id="PTHR42767:SF1">
    <property type="entry name" value="ENDO-BETA-1,6-GALACTANASE-LIKE DOMAIN-CONTAINING PROTEIN"/>
    <property type="match status" value="1"/>
</dbReference>
<dbReference type="Pfam" id="PF13927">
    <property type="entry name" value="Ig_3"/>
    <property type="match status" value="1"/>
</dbReference>
<sequence>MTYYLRDLGATMNREAINNTYEPTKGQYDSSVMKTETDYVKALESKANALGLPPVKIILSLWSPPAWMKQNNSTSGTDSSTNRLIDSDQNRQDFTDFIVHYVNDFQTLSGVYPYAISLQNEPELALSYDSCYYTGPDLAKLMAVVGPGLKQAGIPSKIFYPEDVSNPGMLSSYLSSAEQNTAARPYFNTFAVHGYSSNGVDPNADTDTFWKNLYNTSAPYNLSNWMTETSGYDTTTWSAALQLGRDMYSALKYGHLSAWVWWLNSDSDDEKEGLLNKDNQSPTMRSAVSEQYYHFIRPGAVMVDSSSNDPNVLSVAFNDSANHTMTTVLLNTSTSDKTLNLNFQGTNIPTQFTAYRTSATEQVVSAGTVTNSVTLPANSITTLSGTFSGDDAQAAPTIATQPQSQTVSAGQQVNLSVQAAGSAPFTYQWQRNGTNIDNAVGPIYNFVSSSGDDGATYTVTVKNAYGQVTSQAAKITLGSFTGALATQTTSPVTIDGQGSDAVWGSAPSYTLTKTEGSPQNGFAGSFQTAWDTNNLYVLVKVNDSNYTNNSDGVEIYVDGKNDKATTYDANDWQIALDQGSYKMSIYQNGKQVNPATFPSYAQGDGTGNYTQEVAIPWSILGQSAAKGNLVGLDVAIVQGSTNSKIFWNADSNNDWDNPSLFGTAQLSDSGSGSGGTPTPTPTPATTPTPTPTPGNTPTLATGNLPLRSLLHLAMQEYRPRQAAGSASYANNVFSVSGSGSDIGGNADDFQFVYQSLNGDGTIVARVPVKIRLMVMPGGVMIREKLQTDSAFDLVALTACCGSVTEARSSTGGSSSWNPINSGNVPSWVKLVRSGNTFTTYTSSDGSNWSQVDTQTITMANNVYIGLAVTSHSDGLLENSTFDNVSVTH</sequence>
<dbReference type="InterPro" id="IPR036179">
    <property type="entry name" value="Ig-like_dom_sf"/>
</dbReference>
<dbReference type="Gene3D" id="2.60.40.10">
    <property type="entry name" value="Immunoglobulins"/>
    <property type="match status" value="1"/>
</dbReference>
<evidence type="ECO:0000313" key="3">
    <source>
        <dbReference type="EMBL" id="GCE23339.1"/>
    </source>
</evidence>
<dbReference type="GO" id="GO:0016052">
    <property type="term" value="P:carbohydrate catabolic process"/>
    <property type="evidence" value="ECO:0007669"/>
    <property type="project" value="InterPro"/>
</dbReference>
<dbReference type="SUPFAM" id="SSF51445">
    <property type="entry name" value="(Trans)glycosidases"/>
    <property type="match status" value="1"/>
</dbReference>
<proteinExistence type="predicted"/>
<dbReference type="InterPro" id="IPR013783">
    <property type="entry name" value="Ig-like_fold"/>
</dbReference>
<comment type="caution">
    <text evidence="3">The sequence shown here is derived from an EMBL/GenBank/DDBJ whole genome shotgun (WGS) entry which is preliminary data.</text>
</comment>
<dbReference type="AlphaFoldDB" id="A0A402AW78"/>
<dbReference type="PANTHER" id="PTHR42767">
    <property type="entry name" value="ENDO-BETA-1,6-GALACTANASE"/>
    <property type="match status" value="1"/>
</dbReference>
<accession>A0A402AW78</accession>
<protein>
    <recommendedName>
        <fullName evidence="2">Ig-like domain-containing protein</fullName>
    </recommendedName>
</protein>
<dbReference type="InterPro" id="IPR017853">
    <property type="entry name" value="GH"/>
</dbReference>
<dbReference type="OrthoDB" id="9806701at2"/>
<name>A0A402AW78_9CHLR</name>
<dbReference type="Pfam" id="PF06452">
    <property type="entry name" value="CBM9_1"/>
    <property type="match status" value="1"/>
</dbReference>
<dbReference type="InterPro" id="IPR013780">
    <property type="entry name" value="Glyco_hydro_b"/>
</dbReference>
<dbReference type="GO" id="GO:0004553">
    <property type="term" value="F:hydrolase activity, hydrolyzing O-glycosyl compounds"/>
    <property type="evidence" value="ECO:0007669"/>
    <property type="project" value="InterPro"/>
</dbReference>
<dbReference type="SMART" id="SM00409">
    <property type="entry name" value="IG"/>
    <property type="match status" value="1"/>
</dbReference>
<feature type="compositionally biased region" description="Polar residues" evidence="1">
    <location>
        <begin position="657"/>
        <end position="669"/>
    </location>
</feature>
<dbReference type="SUPFAM" id="SSF51011">
    <property type="entry name" value="Glycosyl hydrolase domain"/>
    <property type="match status" value="1"/>
</dbReference>
<dbReference type="InterPro" id="IPR003599">
    <property type="entry name" value="Ig_sub"/>
</dbReference>
<dbReference type="Gene3D" id="3.20.20.80">
    <property type="entry name" value="Glycosidases"/>
    <property type="match status" value="1"/>
</dbReference>
<dbReference type="InterPro" id="IPR010502">
    <property type="entry name" value="Carb-bd_dom_fam9"/>
</dbReference>